<dbReference type="SMART" id="SM00554">
    <property type="entry name" value="FAS1"/>
    <property type="match status" value="2"/>
</dbReference>
<evidence type="ECO:0000313" key="4">
    <source>
        <dbReference type="Proteomes" id="UP001519460"/>
    </source>
</evidence>
<protein>
    <recommendedName>
        <fullName evidence="2">FAS1 domain-containing protein</fullName>
    </recommendedName>
</protein>
<dbReference type="EMBL" id="JACVVK020000018">
    <property type="protein sequence ID" value="KAK7503898.1"/>
    <property type="molecule type" value="Genomic_DNA"/>
</dbReference>
<sequence length="292" mass="31810">MLRLLVAGLLLGSAMAMQGIPEAAAAANGTQFVTVLEKAVEEGLLDLTTGGPYTILVPSNDAFSRLSSQELNNILNDNNQLRDVLEYHVIKGEYFSWDLTNGRVFNTLNGHPIRIYSPSNHIYFNNALGEKLDIEATNGVLHVINQVLDVPEGTIYEVLRNAEYPLSKFADIVDRVRLNRTLDAVGTAKYTVFAPSDDAFANLSPVILDRIHTSITYERGNAAPGTLHLRSLDRNGTVTTLDNRHTISVTVDTDVHLNKVAGLDQADIDCDNGVVHIIDHVLIPSSLGSIIG</sequence>
<gene>
    <name evidence="3" type="ORF">BaRGS_00005021</name>
</gene>
<dbReference type="InterPro" id="IPR036378">
    <property type="entry name" value="FAS1_dom_sf"/>
</dbReference>
<dbReference type="FunFam" id="2.30.180.10:FF:000032">
    <property type="entry name" value="Fasciclin domain-containing protein, putative"/>
    <property type="match status" value="1"/>
</dbReference>
<feature type="chain" id="PRO_5044759477" description="FAS1 domain-containing protein" evidence="1">
    <location>
        <begin position="17"/>
        <end position="292"/>
    </location>
</feature>
<reference evidence="3 4" key="1">
    <citation type="journal article" date="2023" name="Sci. Data">
        <title>Genome assembly of the Korean intertidal mud-creeper Batillaria attramentaria.</title>
        <authorList>
            <person name="Patra A.K."/>
            <person name="Ho P.T."/>
            <person name="Jun S."/>
            <person name="Lee S.J."/>
            <person name="Kim Y."/>
            <person name="Won Y.J."/>
        </authorList>
    </citation>
    <scope>NUCLEOTIDE SEQUENCE [LARGE SCALE GENOMIC DNA]</scope>
    <source>
        <strain evidence="3">Wonlab-2016</strain>
    </source>
</reference>
<feature type="domain" description="FAS1" evidence="2">
    <location>
        <begin position="16"/>
        <end position="148"/>
    </location>
</feature>
<feature type="signal peptide" evidence="1">
    <location>
        <begin position="1"/>
        <end position="16"/>
    </location>
</feature>
<evidence type="ECO:0000313" key="3">
    <source>
        <dbReference type="EMBL" id="KAK7503898.1"/>
    </source>
</evidence>
<dbReference type="SUPFAM" id="SSF82153">
    <property type="entry name" value="FAS1 domain"/>
    <property type="match status" value="2"/>
</dbReference>
<evidence type="ECO:0000259" key="2">
    <source>
        <dbReference type="PROSITE" id="PS50213"/>
    </source>
</evidence>
<dbReference type="Gene3D" id="2.30.180.10">
    <property type="entry name" value="FAS1 domain"/>
    <property type="match status" value="2"/>
</dbReference>
<dbReference type="PANTHER" id="PTHR10900">
    <property type="entry name" value="PERIOSTIN-RELATED"/>
    <property type="match status" value="1"/>
</dbReference>
<dbReference type="PROSITE" id="PS50213">
    <property type="entry name" value="FAS1"/>
    <property type="match status" value="2"/>
</dbReference>
<dbReference type="AlphaFoldDB" id="A0ABD0LXP8"/>
<dbReference type="PANTHER" id="PTHR10900:SF77">
    <property type="entry name" value="FI19380P1"/>
    <property type="match status" value="1"/>
</dbReference>
<dbReference type="Pfam" id="PF02469">
    <property type="entry name" value="Fasciclin"/>
    <property type="match status" value="2"/>
</dbReference>
<dbReference type="InterPro" id="IPR000782">
    <property type="entry name" value="FAS1_domain"/>
</dbReference>
<organism evidence="3 4">
    <name type="scientific">Batillaria attramentaria</name>
    <dbReference type="NCBI Taxonomy" id="370345"/>
    <lineage>
        <taxon>Eukaryota</taxon>
        <taxon>Metazoa</taxon>
        <taxon>Spiralia</taxon>
        <taxon>Lophotrochozoa</taxon>
        <taxon>Mollusca</taxon>
        <taxon>Gastropoda</taxon>
        <taxon>Caenogastropoda</taxon>
        <taxon>Sorbeoconcha</taxon>
        <taxon>Cerithioidea</taxon>
        <taxon>Batillariidae</taxon>
        <taxon>Batillaria</taxon>
    </lineage>
</organism>
<proteinExistence type="predicted"/>
<name>A0ABD0LXP8_9CAEN</name>
<evidence type="ECO:0000256" key="1">
    <source>
        <dbReference type="SAM" id="SignalP"/>
    </source>
</evidence>
<keyword evidence="1" id="KW-0732">Signal</keyword>
<dbReference type="Proteomes" id="UP001519460">
    <property type="component" value="Unassembled WGS sequence"/>
</dbReference>
<feature type="domain" description="FAS1" evidence="2">
    <location>
        <begin position="153"/>
        <end position="282"/>
    </location>
</feature>
<comment type="caution">
    <text evidence="3">The sequence shown here is derived from an EMBL/GenBank/DDBJ whole genome shotgun (WGS) entry which is preliminary data.</text>
</comment>
<dbReference type="InterPro" id="IPR050904">
    <property type="entry name" value="Adhesion/Biosynth-related"/>
</dbReference>
<keyword evidence="4" id="KW-1185">Reference proteome</keyword>
<accession>A0ABD0LXP8</accession>